<evidence type="ECO:0000313" key="1">
    <source>
        <dbReference type="EMBL" id="RJF92734.1"/>
    </source>
</evidence>
<protein>
    <submittedName>
        <fullName evidence="1">Uncharacterized protein</fullName>
    </submittedName>
</protein>
<evidence type="ECO:0000313" key="2">
    <source>
        <dbReference type="Proteomes" id="UP000265955"/>
    </source>
</evidence>
<organism evidence="1 2">
    <name type="scientific">Noviherbaspirillum saxi</name>
    <dbReference type="NCBI Taxonomy" id="2320863"/>
    <lineage>
        <taxon>Bacteria</taxon>
        <taxon>Pseudomonadati</taxon>
        <taxon>Pseudomonadota</taxon>
        <taxon>Betaproteobacteria</taxon>
        <taxon>Burkholderiales</taxon>
        <taxon>Oxalobacteraceae</taxon>
        <taxon>Noviherbaspirillum</taxon>
    </lineage>
</organism>
<reference evidence="2" key="1">
    <citation type="submission" date="2018-09" db="EMBL/GenBank/DDBJ databases">
        <authorList>
            <person name="Zhu H."/>
        </authorList>
    </citation>
    <scope>NUCLEOTIDE SEQUENCE [LARGE SCALE GENOMIC DNA]</scope>
    <source>
        <strain evidence="2">K1R23-30</strain>
    </source>
</reference>
<name>A0A3A3FJI4_9BURK</name>
<dbReference type="Proteomes" id="UP000265955">
    <property type="component" value="Unassembled WGS sequence"/>
</dbReference>
<comment type="caution">
    <text evidence="1">The sequence shown here is derived from an EMBL/GenBank/DDBJ whole genome shotgun (WGS) entry which is preliminary data.</text>
</comment>
<gene>
    <name evidence="1" type="ORF">D3871_29630</name>
</gene>
<dbReference type="EMBL" id="QYUO01000003">
    <property type="protein sequence ID" value="RJF92734.1"/>
    <property type="molecule type" value="Genomic_DNA"/>
</dbReference>
<dbReference type="AlphaFoldDB" id="A0A3A3FJI4"/>
<accession>A0A3A3FJI4</accession>
<keyword evidence="2" id="KW-1185">Reference proteome</keyword>
<proteinExistence type="predicted"/>
<sequence length="87" mass="9532">MSAAGIMFLQFAQAPSKQVRTSFLIRRVQHSLLPRAGEGAGMRVFVKAALRHNHPHPSPLPPTGEGAKYKCSGFCQKTFADPLRTMP</sequence>